<dbReference type="PANTHER" id="PTHR43767:SF1">
    <property type="entry name" value="NONRIBOSOMAL PEPTIDE SYNTHASE PES1 (EUROFUNG)-RELATED"/>
    <property type="match status" value="1"/>
</dbReference>
<dbReference type="InterPro" id="IPR000873">
    <property type="entry name" value="AMP-dep_synth/lig_dom"/>
</dbReference>
<dbReference type="PROSITE" id="PS00455">
    <property type="entry name" value="AMP_BINDING"/>
    <property type="match status" value="1"/>
</dbReference>
<dbReference type="Pfam" id="PF00501">
    <property type="entry name" value="AMP-binding"/>
    <property type="match status" value="1"/>
</dbReference>
<proteinExistence type="predicted"/>
<evidence type="ECO:0000259" key="3">
    <source>
        <dbReference type="Pfam" id="PF00501"/>
    </source>
</evidence>
<evidence type="ECO:0000313" key="5">
    <source>
        <dbReference type="EMBL" id="TKD17482.1"/>
    </source>
</evidence>
<reference evidence="5 6" key="1">
    <citation type="submission" date="2019-04" db="EMBL/GenBank/DDBJ databases">
        <title>Draft Whole-Genome sequence of the purple photosynthetic bacterium Rhodobacter capsulatus SP108 with an indigenous class A beta-lactamase.</title>
        <authorList>
            <person name="Robertson S."/>
            <person name="Meyer T.E."/>
            <person name="Kyndt J.A."/>
        </authorList>
    </citation>
    <scope>NUCLEOTIDE SEQUENCE [LARGE SCALE GENOMIC DNA]</scope>
    <source>
        <strain evidence="5 6">SP108</strain>
    </source>
</reference>
<dbReference type="Gene3D" id="3.40.50.12780">
    <property type="entry name" value="N-terminal domain of ligase-like"/>
    <property type="match status" value="1"/>
</dbReference>
<protein>
    <recommendedName>
        <fullName evidence="1">4-coumarate--CoA ligase</fullName>
        <ecNumber evidence="1">6.2.1.12</ecNumber>
    </recommendedName>
</protein>
<dbReference type="PANTHER" id="PTHR43767">
    <property type="entry name" value="LONG-CHAIN-FATTY-ACID--COA LIGASE"/>
    <property type="match status" value="1"/>
</dbReference>
<dbReference type="GO" id="GO:0009698">
    <property type="term" value="P:phenylpropanoid metabolic process"/>
    <property type="evidence" value="ECO:0007669"/>
    <property type="project" value="InterPro"/>
</dbReference>
<dbReference type="EMBL" id="SWJZ01000062">
    <property type="protein sequence ID" value="TKD17482.1"/>
    <property type="molecule type" value="Genomic_DNA"/>
</dbReference>
<dbReference type="Gene3D" id="3.30.300.30">
    <property type="match status" value="1"/>
</dbReference>
<organism evidence="5 6">
    <name type="scientific">Rhodobacter capsulatus</name>
    <name type="common">Rhodopseudomonas capsulata</name>
    <dbReference type="NCBI Taxonomy" id="1061"/>
    <lineage>
        <taxon>Bacteria</taxon>
        <taxon>Pseudomonadati</taxon>
        <taxon>Pseudomonadota</taxon>
        <taxon>Alphaproteobacteria</taxon>
        <taxon>Rhodobacterales</taxon>
        <taxon>Rhodobacter group</taxon>
        <taxon>Rhodobacter</taxon>
    </lineage>
</organism>
<dbReference type="AlphaFoldDB" id="A0A4U1JNI0"/>
<sequence>MARRLSCRPASPPHDSIMRRFWASSSTNSTMPEVLRAGPDAFPQPAPGPDERALAPPQAPDAAMVRRLLISLIRAEARRGRNQILPEAAFADDPRIDEDGLGFDSLARLDLIGAVRDFFDLSRTGIEDYVYVEPTLQGWIDRIMQHFDLLAARSETAQAVFRTSGSTGAPKPIPHPWPKLMREAACMARDQGLVPAPGGTVIGLVPAHHLFGCLFTALLPELAGVALQDLTAAPPASALRGTRPGDLLIATPHLWAHLLAAGPFPPGLRGVSSGAPMPDALWRNLLAAGLDALTEVYGASETGGIGLRTTPGAAFTLLPFLSRTADDGISDGPTPLRLQDRLCWTGPARFVLDGRRDQAVQVGGVNVSVGHVSAVLQAEPGVEALALRLGGDRLKAFVVCAAEAEAALETRLRARAEAELDAPARPQHYRFGRALPLSREGKAQDWD</sequence>
<dbReference type="OrthoDB" id="9787658at2"/>
<name>A0A4U1JNI0_RHOCA</name>
<evidence type="ECO:0000313" key="6">
    <source>
        <dbReference type="Proteomes" id="UP000310597"/>
    </source>
</evidence>
<comment type="caution">
    <text evidence="5">The sequence shown here is derived from an EMBL/GenBank/DDBJ whole genome shotgun (WGS) entry which is preliminary data.</text>
</comment>
<dbReference type="InterPro" id="IPR012743">
    <property type="entry name" value="4_coum_CoA_lig"/>
</dbReference>
<dbReference type="InterPro" id="IPR050237">
    <property type="entry name" value="ATP-dep_AMP-bd_enzyme"/>
</dbReference>
<dbReference type="NCBIfam" id="TIGR02372">
    <property type="entry name" value="4_coum_CoA_lig"/>
    <property type="match status" value="1"/>
</dbReference>
<gene>
    <name evidence="5" type="primary">pcl</name>
    <name evidence="5" type="ORF">FBT96_14245</name>
</gene>
<dbReference type="Proteomes" id="UP000310597">
    <property type="component" value="Unassembled WGS sequence"/>
</dbReference>
<evidence type="ECO:0000256" key="1">
    <source>
        <dbReference type="NCBIfam" id="TIGR02372"/>
    </source>
</evidence>
<dbReference type="Pfam" id="PF13193">
    <property type="entry name" value="AMP-binding_C"/>
    <property type="match status" value="1"/>
</dbReference>
<feature type="domain" description="AMP-binding enzyme C-terminal" evidence="4">
    <location>
        <begin position="388"/>
        <end position="442"/>
    </location>
</feature>
<evidence type="ECO:0000256" key="2">
    <source>
        <dbReference type="SAM" id="MobiDB-lite"/>
    </source>
</evidence>
<dbReference type="InterPro" id="IPR025110">
    <property type="entry name" value="AMP-bd_C"/>
</dbReference>
<dbReference type="InterPro" id="IPR020845">
    <property type="entry name" value="AMP-binding_CS"/>
</dbReference>
<dbReference type="InterPro" id="IPR042099">
    <property type="entry name" value="ANL_N_sf"/>
</dbReference>
<evidence type="ECO:0000259" key="4">
    <source>
        <dbReference type="Pfam" id="PF13193"/>
    </source>
</evidence>
<dbReference type="EC" id="6.2.1.12" evidence="1"/>
<keyword evidence="5" id="KW-0436">Ligase</keyword>
<dbReference type="GO" id="GO:0016207">
    <property type="term" value="F:4-coumarate-CoA ligase activity"/>
    <property type="evidence" value="ECO:0007669"/>
    <property type="project" value="UniProtKB-EC"/>
</dbReference>
<dbReference type="SUPFAM" id="SSF56801">
    <property type="entry name" value="Acetyl-CoA synthetase-like"/>
    <property type="match status" value="1"/>
</dbReference>
<feature type="region of interest" description="Disordered" evidence="2">
    <location>
        <begin position="32"/>
        <end position="56"/>
    </location>
</feature>
<accession>A0A4U1JNI0</accession>
<dbReference type="RefSeq" id="WP_136907782.1">
    <property type="nucleotide sequence ID" value="NZ_SWJZ01000062.1"/>
</dbReference>
<feature type="domain" description="AMP-dependent synthetase/ligase" evidence="3">
    <location>
        <begin position="160"/>
        <end position="307"/>
    </location>
</feature>
<dbReference type="InterPro" id="IPR045851">
    <property type="entry name" value="AMP-bd_C_sf"/>
</dbReference>